<dbReference type="InterPro" id="IPR000834">
    <property type="entry name" value="Peptidase_M14"/>
</dbReference>
<dbReference type="Proteomes" id="UP001056455">
    <property type="component" value="Chromosome"/>
</dbReference>
<name>A0ABY4YXR8_9MICO</name>
<keyword evidence="6" id="KW-0482">Metalloprotease</keyword>
<dbReference type="Gene3D" id="3.40.630.10">
    <property type="entry name" value="Zn peptidases"/>
    <property type="match status" value="1"/>
</dbReference>
<keyword evidence="4" id="KW-0378">Hydrolase</keyword>
<dbReference type="RefSeq" id="WP_252594929.1">
    <property type="nucleotide sequence ID" value="NZ_CP099489.1"/>
</dbReference>
<dbReference type="Gene3D" id="3.40.50.12090">
    <property type="match status" value="1"/>
</dbReference>
<sequence length="1008" mass="106817">MTRRRTLTSFMAAAALVAGPLAAVSSGDGDPPGSAAEAESLELPAGESALVRVQMPDQKSLEALVDGGADVASIPATAPGSPDQALIDLVVTGEELDELRAQGATVVQVIQREGDGSKRFEASREAAERLHSQGLTSSADADQPQDTLTFGHAYWWTSGEQTFVQVQVSTSAATDPDVEITIDAETADGEVLTFPLFRFEDAGQYMYHYQLPVPISSAPVSVTATSSEGGVATAQPAPWPGDEPPETPEGYQQDFIDSYLTPADINERMDRLASQYPELVEIIELPNQTHGYNRTAKAYVGDPEETALVVESVESGASGMNGTEVRVIPHPVAGQPISAQYAEGRLTIYPATDATGAATSTTEEVSAYLNEEFADTFNSFVPEGSEGETIPMVDGVDLDDGLDASHLDPEGTTVQAMRIGVHRDGSRPGVYTYSQEHAREWVTPLVTMEFAERMLANAATDEETARLLEETEIFVLPVVNPDGANYSFYDYNFQRKNLSDHCVGVDRDPANADRWGVDVNRNYAVGSFFDGYAGASDNCLSGSYAGTEELSEAESNNVAYIAEQFPNITHAINVHSYGGYFMWSPGAYKEEGRETLPEPSPEVAAEFLSAAQRIVGSISGHRGTVTWPSQTGPVIDTLYSAAGNSGDHLFYEHDIYAWDFEVGNDLWNAEEERWEGVGFQPPFEEAHPESQEYAAGLVELVRIAADEGAVHRLNGQDRYETAVAIGQEAFPESTTAVLVSGAEASMVDGLVAGPLGYDLESPVLLTRPDKLPNAVAQDLTDREVTDVVVVGGPTAVNDDVVNALTGMGIEVERVAGDDRYDTAVAVAAELGGAGGEVVVSSGQEGSLVDALSVSGPAAANGTPVLLVQQDHVPQVTAGALEDYASTLAIGGPVAISEEVVGELPEAERVAGDDRYDTAAAIADHYVAAGMSATSVAVSSGLDLNIVDALPGGTLGEPILLAQNNRLPNVTTAWFEDSADTEHAWVLGGETALTEAVMDALREMLATDE</sequence>
<keyword evidence="12" id="KW-1185">Reference proteome</keyword>
<dbReference type="PANTHER" id="PTHR11705:SF143">
    <property type="entry name" value="SLL0236 PROTEIN"/>
    <property type="match status" value="1"/>
</dbReference>
<dbReference type="PANTHER" id="PTHR11705">
    <property type="entry name" value="PROTEASE FAMILY M14 CARBOXYPEPTIDASE A,B"/>
    <property type="match status" value="1"/>
</dbReference>
<evidence type="ECO:0000256" key="5">
    <source>
        <dbReference type="ARBA" id="ARBA00022833"/>
    </source>
</evidence>
<comment type="cofactor">
    <cofactor evidence="1">
        <name>Zn(2+)</name>
        <dbReference type="ChEBI" id="CHEBI:29105"/>
    </cofactor>
</comment>
<dbReference type="InterPro" id="IPR007253">
    <property type="entry name" value="Cell_wall-bd_2"/>
</dbReference>
<dbReference type="SUPFAM" id="SSF53187">
    <property type="entry name" value="Zn-dependent exopeptidases"/>
    <property type="match status" value="1"/>
</dbReference>
<protein>
    <submittedName>
        <fullName evidence="11">Cell wall-binding repeat-containing protein</fullName>
    </submittedName>
</protein>
<keyword evidence="9" id="KW-0732">Signal</keyword>
<evidence type="ECO:0000259" key="10">
    <source>
        <dbReference type="PROSITE" id="PS52035"/>
    </source>
</evidence>
<dbReference type="EMBL" id="CP099489">
    <property type="protein sequence ID" value="USQ81441.1"/>
    <property type="molecule type" value="Genomic_DNA"/>
</dbReference>
<feature type="chain" id="PRO_5045306839" evidence="9">
    <location>
        <begin position="24"/>
        <end position="1008"/>
    </location>
</feature>
<evidence type="ECO:0000256" key="7">
    <source>
        <dbReference type="PROSITE-ProRule" id="PRU01379"/>
    </source>
</evidence>
<evidence type="ECO:0000256" key="4">
    <source>
        <dbReference type="ARBA" id="ARBA00022801"/>
    </source>
</evidence>
<dbReference type="SMART" id="SM00631">
    <property type="entry name" value="Zn_pept"/>
    <property type="match status" value="1"/>
</dbReference>
<feature type="region of interest" description="Disordered" evidence="8">
    <location>
        <begin position="226"/>
        <end position="247"/>
    </location>
</feature>
<gene>
    <name evidence="11" type="ORF">NF556_07260</name>
</gene>
<feature type="signal peptide" evidence="9">
    <location>
        <begin position="1"/>
        <end position="23"/>
    </location>
</feature>
<keyword evidence="5" id="KW-0862">Zinc</keyword>
<dbReference type="Pfam" id="PF00246">
    <property type="entry name" value="Peptidase_M14"/>
    <property type="match status" value="1"/>
</dbReference>
<keyword evidence="3" id="KW-0645">Protease</keyword>
<evidence type="ECO:0000256" key="2">
    <source>
        <dbReference type="ARBA" id="ARBA00005988"/>
    </source>
</evidence>
<evidence type="ECO:0000256" key="8">
    <source>
        <dbReference type="SAM" id="MobiDB-lite"/>
    </source>
</evidence>
<evidence type="ECO:0000256" key="6">
    <source>
        <dbReference type="ARBA" id="ARBA00023049"/>
    </source>
</evidence>
<comment type="similarity">
    <text evidence="2 7">Belongs to the peptidase M14 family.</text>
</comment>
<accession>A0ABY4YXR8</accession>
<feature type="domain" description="Peptidase M14" evidence="10">
    <location>
        <begin position="382"/>
        <end position="704"/>
    </location>
</feature>
<evidence type="ECO:0000256" key="3">
    <source>
        <dbReference type="ARBA" id="ARBA00022670"/>
    </source>
</evidence>
<dbReference type="PROSITE" id="PS52035">
    <property type="entry name" value="PEPTIDASE_M14"/>
    <property type="match status" value="1"/>
</dbReference>
<reference evidence="11" key="1">
    <citation type="submission" date="2022-06" db="EMBL/GenBank/DDBJ databases">
        <title>Ornithinimicrobium HY1793.</title>
        <authorList>
            <person name="Huang Y."/>
        </authorList>
    </citation>
    <scope>NUCLEOTIDE SEQUENCE</scope>
    <source>
        <strain evidence="11">HY1793</strain>
    </source>
</reference>
<feature type="active site" description="Proton donor/acceptor" evidence="7">
    <location>
        <position position="671"/>
    </location>
</feature>
<evidence type="ECO:0000313" key="12">
    <source>
        <dbReference type="Proteomes" id="UP001056455"/>
    </source>
</evidence>
<proteinExistence type="inferred from homology"/>
<evidence type="ECO:0000256" key="1">
    <source>
        <dbReference type="ARBA" id="ARBA00001947"/>
    </source>
</evidence>
<dbReference type="Pfam" id="PF04122">
    <property type="entry name" value="CW_binding_2"/>
    <property type="match status" value="3"/>
</dbReference>
<evidence type="ECO:0000313" key="11">
    <source>
        <dbReference type="EMBL" id="USQ81441.1"/>
    </source>
</evidence>
<evidence type="ECO:0000256" key="9">
    <source>
        <dbReference type="SAM" id="SignalP"/>
    </source>
</evidence>
<organism evidence="11 12">
    <name type="scientific">Ornithinimicrobium faecis</name>
    <dbReference type="NCBI Taxonomy" id="2934158"/>
    <lineage>
        <taxon>Bacteria</taxon>
        <taxon>Bacillati</taxon>
        <taxon>Actinomycetota</taxon>
        <taxon>Actinomycetes</taxon>
        <taxon>Micrococcales</taxon>
        <taxon>Ornithinimicrobiaceae</taxon>
        <taxon>Ornithinimicrobium</taxon>
    </lineage>
</organism>